<dbReference type="Proteomes" id="UP000307720">
    <property type="component" value="Unassembled WGS sequence"/>
</dbReference>
<organism evidence="1 2">
    <name type="scientific">Hominisplanchenecus murintestinalis</name>
    <dbReference type="NCBI Taxonomy" id="2941517"/>
    <lineage>
        <taxon>Bacteria</taxon>
        <taxon>Bacillati</taxon>
        <taxon>Bacillota</taxon>
        <taxon>Clostridia</taxon>
        <taxon>Lachnospirales</taxon>
        <taxon>Lachnospiraceae</taxon>
        <taxon>Hominisplanchenecus</taxon>
    </lineage>
</organism>
<gene>
    <name evidence="1" type="ORF">E5357_08705</name>
</gene>
<comment type="caution">
    <text evidence="1">The sequence shown here is derived from an EMBL/GenBank/DDBJ whole genome shotgun (WGS) entry which is preliminary data.</text>
</comment>
<evidence type="ECO:0000313" key="1">
    <source>
        <dbReference type="EMBL" id="TGX98437.1"/>
    </source>
</evidence>
<dbReference type="EMBL" id="SRZB01000017">
    <property type="protein sequence ID" value="TGX98437.1"/>
    <property type="molecule type" value="Genomic_DNA"/>
</dbReference>
<protein>
    <submittedName>
        <fullName evidence="1">Uncharacterized protein</fullName>
    </submittedName>
</protein>
<sequence length="259" mass="28900">MYYEFYIDIFFLENMMLDYIVLALTGSILKWKRDFRLLFLAAFTGALGACMLMVSPFRGIPAVMIAGYVLTAVLMVRIAYGISQKHLLAKGLLCFSCTAFLTGGIFQAVSAQFSFSVPTAAFVSAGVLTVFLRGYQGVKFKTQNFYDVTLGFHGKTVCVRALRDTGNQLKDPLTGKPVSILAYDAARGLLDKDAKMFYIPFHSIGKSSGLLPGMTLDYMNIRREKDLQRLERPVIAVSKEPVNRDGKYQLILHPQLLDE</sequence>
<name>A0AC61QZC0_9FIRM</name>
<evidence type="ECO:0000313" key="2">
    <source>
        <dbReference type="Proteomes" id="UP000307720"/>
    </source>
</evidence>
<keyword evidence="2" id="KW-1185">Reference proteome</keyword>
<accession>A0AC61QZC0</accession>
<proteinExistence type="predicted"/>
<reference evidence="1" key="1">
    <citation type="submission" date="2019-04" db="EMBL/GenBank/DDBJ databases">
        <title>Microbes associate with the intestines of laboratory mice.</title>
        <authorList>
            <person name="Navarre W."/>
            <person name="Wong E."/>
            <person name="Huang K."/>
            <person name="Tropini C."/>
            <person name="Ng K."/>
            <person name="Yu B."/>
        </authorList>
    </citation>
    <scope>NUCLEOTIDE SEQUENCE</scope>
    <source>
        <strain evidence="1">NM72_1-8</strain>
    </source>
</reference>